<dbReference type="STRING" id="4795.A0A225WJ84"/>
<evidence type="ECO:0000313" key="2">
    <source>
        <dbReference type="EMBL" id="OWZ17781.1"/>
    </source>
</evidence>
<keyword evidence="3" id="KW-1185">Reference proteome</keyword>
<dbReference type="Pfam" id="PF01593">
    <property type="entry name" value="Amino_oxidase"/>
    <property type="match status" value="1"/>
</dbReference>
<dbReference type="SUPFAM" id="SSF54373">
    <property type="entry name" value="FAD-linked reductases, C-terminal domain"/>
    <property type="match status" value="1"/>
</dbReference>
<comment type="caution">
    <text evidence="2">The sequence shown here is derived from an EMBL/GenBank/DDBJ whole genome shotgun (WGS) entry which is preliminary data.</text>
</comment>
<dbReference type="Gene3D" id="3.50.50.60">
    <property type="entry name" value="FAD/NAD(P)-binding domain"/>
    <property type="match status" value="1"/>
</dbReference>
<dbReference type="OrthoDB" id="5046242at2759"/>
<dbReference type="InterPro" id="IPR002937">
    <property type="entry name" value="Amino_oxidase"/>
</dbReference>
<accession>A0A225WJ84</accession>
<gene>
    <name evidence="2" type="ORF">PHMEG_0008233</name>
</gene>
<evidence type="ECO:0000259" key="1">
    <source>
        <dbReference type="Pfam" id="PF01593"/>
    </source>
</evidence>
<dbReference type="PANTHER" id="PTHR10742">
    <property type="entry name" value="FLAVIN MONOAMINE OXIDASE"/>
    <property type="match status" value="1"/>
</dbReference>
<name>A0A225WJ84_9STRA</name>
<dbReference type="InterPro" id="IPR036188">
    <property type="entry name" value="FAD/NAD-bd_sf"/>
</dbReference>
<dbReference type="GO" id="GO:0016491">
    <property type="term" value="F:oxidoreductase activity"/>
    <property type="evidence" value="ECO:0007669"/>
    <property type="project" value="InterPro"/>
</dbReference>
<evidence type="ECO:0000313" key="3">
    <source>
        <dbReference type="Proteomes" id="UP000198211"/>
    </source>
</evidence>
<sequence>MSAVETYRVVVVGAGMAGVATANALATSGHFSVHDICVLEAQPRIGGRIHTQTFSNELPVKVEMGAAWIHGVEGNPMVDLAKKFGIELKEISARNPWLHPSSCPGFVIYDGNCRLSEGEVKETWRWQDLLLHKLQKLALSGEVEGHALDATVHQLLLEDVELCEIIASSTNARKRVALCLHLVETWMGSASDEMQIDAFGEIDLMGDDPGAHCMVPVGMESFIDQLSVPVKSVIRTNACVASINYEDVNGVTVECTDGSKVKADRVVVTCSLGFLKSGKLHFHPELPLPKANAISRSQMGQCMKVMVQFPVVFWPKNASFISQISDTSNDDGNKVHRIYFPVIFSYYAVKGVPILEGDLIGDKVKEISALSDDEIVRALYLQLQDTFGHEIPEPVGQFITRWDQDEWARGAYSTVTVDSTYEDPDLLRQSEADRLYFAGEATNYEYQGALQAAYLSGK</sequence>
<proteinExistence type="predicted"/>
<protein>
    <submittedName>
        <fullName evidence="2">Oxidase</fullName>
    </submittedName>
</protein>
<organism evidence="2 3">
    <name type="scientific">Phytophthora megakarya</name>
    <dbReference type="NCBI Taxonomy" id="4795"/>
    <lineage>
        <taxon>Eukaryota</taxon>
        <taxon>Sar</taxon>
        <taxon>Stramenopiles</taxon>
        <taxon>Oomycota</taxon>
        <taxon>Peronosporomycetes</taxon>
        <taxon>Peronosporales</taxon>
        <taxon>Peronosporaceae</taxon>
        <taxon>Phytophthora</taxon>
    </lineage>
</organism>
<feature type="domain" description="Amine oxidase" evidence="1">
    <location>
        <begin position="16"/>
        <end position="458"/>
    </location>
</feature>
<dbReference type="SUPFAM" id="SSF51905">
    <property type="entry name" value="FAD/NAD(P)-binding domain"/>
    <property type="match status" value="1"/>
</dbReference>
<dbReference type="Proteomes" id="UP000198211">
    <property type="component" value="Unassembled WGS sequence"/>
</dbReference>
<dbReference type="EMBL" id="NBNE01000693">
    <property type="protein sequence ID" value="OWZ17781.1"/>
    <property type="molecule type" value="Genomic_DNA"/>
</dbReference>
<reference evidence="3" key="1">
    <citation type="submission" date="2017-03" db="EMBL/GenBank/DDBJ databases">
        <title>Phytopthora megakarya and P. palmivora, two closely related causual agents of cacao black pod achieved similar genome size and gene model numbers by different mechanisms.</title>
        <authorList>
            <person name="Ali S."/>
            <person name="Shao J."/>
            <person name="Larry D.J."/>
            <person name="Kronmiller B."/>
            <person name="Shen D."/>
            <person name="Strem M.D."/>
            <person name="Melnick R.L."/>
            <person name="Guiltinan M.J."/>
            <person name="Tyler B.M."/>
            <person name="Meinhardt L.W."/>
            <person name="Bailey B.A."/>
        </authorList>
    </citation>
    <scope>NUCLEOTIDE SEQUENCE [LARGE SCALE GENOMIC DNA]</scope>
    <source>
        <strain evidence="3">zdho120</strain>
    </source>
</reference>
<dbReference type="InterPro" id="IPR050281">
    <property type="entry name" value="Flavin_monoamine_oxidase"/>
</dbReference>
<dbReference type="PANTHER" id="PTHR10742:SF410">
    <property type="entry name" value="LYSINE-SPECIFIC HISTONE DEMETHYLASE 2"/>
    <property type="match status" value="1"/>
</dbReference>
<dbReference type="Gene3D" id="3.90.660.10">
    <property type="match status" value="1"/>
</dbReference>
<dbReference type="AlphaFoldDB" id="A0A225WJ84"/>